<dbReference type="EMBL" id="BDDD01000396">
    <property type="protein sequence ID" value="GAV65263.1"/>
    <property type="molecule type" value="Genomic_DNA"/>
</dbReference>
<keyword evidence="2" id="KW-1185">Reference proteome</keyword>
<dbReference type="OrthoDB" id="2402896at2759"/>
<comment type="caution">
    <text evidence="1">The sequence shown here is derived from an EMBL/GenBank/DDBJ whole genome shotgun (WGS) entry which is preliminary data.</text>
</comment>
<dbReference type="Proteomes" id="UP000187406">
    <property type="component" value="Unassembled WGS sequence"/>
</dbReference>
<evidence type="ECO:0008006" key="3">
    <source>
        <dbReference type="Google" id="ProtNLM"/>
    </source>
</evidence>
<name>A0A1Q3BBV8_CEPFO</name>
<accession>A0A1Q3BBV8</accession>
<gene>
    <name evidence="1" type="ORF">CFOL_v3_08778</name>
</gene>
<sequence>MALMEVRIKRHGKWIVTKFVEEYSHDLDPPRRALKHLSHNVSHKNHVVMNMMDQFHGCGIGPSKIAKAINATSGSTPITTLHVSEHFRENRKNNVGREGFM</sequence>
<organism evidence="1 2">
    <name type="scientific">Cephalotus follicularis</name>
    <name type="common">Albany pitcher plant</name>
    <dbReference type="NCBI Taxonomy" id="3775"/>
    <lineage>
        <taxon>Eukaryota</taxon>
        <taxon>Viridiplantae</taxon>
        <taxon>Streptophyta</taxon>
        <taxon>Embryophyta</taxon>
        <taxon>Tracheophyta</taxon>
        <taxon>Spermatophyta</taxon>
        <taxon>Magnoliopsida</taxon>
        <taxon>eudicotyledons</taxon>
        <taxon>Gunneridae</taxon>
        <taxon>Pentapetalae</taxon>
        <taxon>rosids</taxon>
        <taxon>fabids</taxon>
        <taxon>Oxalidales</taxon>
        <taxon>Cephalotaceae</taxon>
        <taxon>Cephalotus</taxon>
    </lineage>
</organism>
<protein>
    <recommendedName>
        <fullName evidence="3">Protein FAR1-RELATED SEQUENCE</fullName>
    </recommendedName>
</protein>
<evidence type="ECO:0000313" key="1">
    <source>
        <dbReference type="EMBL" id="GAV65263.1"/>
    </source>
</evidence>
<proteinExistence type="predicted"/>
<dbReference type="AlphaFoldDB" id="A0A1Q3BBV8"/>
<evidence type="ECO:0000313" key="2">
    <source>
        <dbReference type="Proteomes" id="UP000187406"/>
    </source>
</evidence>
<dbReference type="InParanoid" id="A0A1Q3BBV8"/>
<reference evidence="2" key="1">
    <citation type="submission" date="2016-04" db="EMBL/GenBank/DDBJ databases">
        <title>Cephalotus genome sequencing.</title>
        <authorList>
            <person name="Fukushima K."/>
            <person name="Hasebe M."/>
            <person name="Fang X."/>
        </authorList>
    </citation>
    <scope>NUCLEOTIDE SEQUENCE [LARGE SCALE GENOMIC DNA]</scope>
    <source>
        <strain evidence="2">cv. St1</strain>
    </source>
</reference>